<dbReference type="InterPro" id="IPR036691">
    <property type="entry name" value="Endo/exonu/phosph_ase_sf"/>
</dbReference>
<dbReference type="GO" id="GO:0004519">
    <property type="term" value="F:endonuclease activity"/>
    <property type="evidence" value="ECO:0007669"/>
    <property type="project" value="UniProtKB-KW"/>
</dbReference>
<evidence type="ECO:0000259" key="2">
    <source>
        <dbReference type="Pfam" id="PF03372"/>
    </source>
</evidence>
<feature type="domain" description="Endonuclease/exonuclease/phosphatase" evidence="2">
    <location>
        <begin position="52"/>
        <end position="225"/>
    </location>
</feature>
<evidence type="ECO:0000256" key="1">
    <source>
        <dbReference type="SAM" id="SignalP"/>
    </source>
</evidence>
<accession>A0ABW7YUH4</accession>
<feature type="signal peptide" evidence="1">
    <location>
        <begin position="1"/>
        <end position="25"/>
    </location>
</feature>
<dbReference type="EMBL" id="JBITGY010000005">
    <property type="protein sequence ID" value="MFI6499568.1"/>
    <property type="molecule type" value="Genomic_DNA"/>
</dbReference>
<keyword evidence="3" id="KW-0540">Nuclease</keyword>
<evidence type="ECO:0000313" key="4">
    <source>
        <dbReference type="Proteomes" id="UP001612741"/>
    </source>
</evidence>
<dbReference type="RefSeq" id="WP_397082963.1">
    <property type="nucleotide sequence ID" value="NZ_JBITGY010000005.1"/>
</dbReference>
<dbReference type="InterPro" id="IPR005135">
    <property type="entry name" value="Endo/exonuclease/phosphatase"/>
</dbReference>
<keyword evidence="4" id="KW-1185">Reference proteome</keyword>
<name>A0ABW7YUH4_9ACTN</name>
<dbReference type="Gene3D" id="3.60.10.10">
    <property type="entry name" value="Endonuclease/exonuclease/phosphatase"/>
    <property type="match status" value="1"/>
</dbReference>
<organism evidence="3 4">
    <name type="scientific">Nonomuraea typhae</name>
    <dbReference type="NCBI Taxonomy" id="2603600"/>
    <lineage>
        <taxon>Bacteria</taxon>
        <taxon>Bacillati</taxon>
        <taxon>Actinomycetota</taxon>
        <taxon>Actinomycetes</taxon>
        <taxon>Streptosporangiales</taxon>
        <taxon>Streptosporangiaceae</taxon>
        <taxon>Nonomuraea</taxon>
    </lineage>
</organism>
<dbReference type="Pfam" id="PF03372">
    <property type="entry name" value="Exo_endo_phos"/>
    <property type="match status" value="1"/>
</dbReference>
<protein>
    <submittedName>
        <fullName evidence="3">Endonuclease/exonuclease/phosphatase family protein</fullName>
    </submittedName>
</protein>
<keyword evidence="3" id="KW-0255">Endonuclease</keyword>
<sequence length="276" mass="30483">MLNPGRLLPGLALLLPLVGAPSAAAEENGAESTVRVLQMNLCNSGFAGCWAGKPGDDARKAERTIARAVEEILRVKPQVVTLNEICSDDLKGLKERIRFQGDSFFKVYKGDDPYRCGGKRGGGGIYGSAILTREPLRKPYSTYRFERVLTVQYDRKERRVMGCRKMPWGTVCTAHTNQIKDDDYRKRLTVTGAQCREVMREARRFAGTGPIIVAGDLNLDGDKSDQRAKLDECTAGYASRSDGGVQHVITTKRFAGTGSTDMSPWTDHDSFWANLQ</sequence>
<reference evidence="3 4" key="1">
    <citation type="submission" date="2024-10" db="EMBL/GenBank/DDBJ databases">
        <title>The Natural Products Discovery Center: Release of the First 8490 Sequenced Strains for Exploring Actinobacteria Biosynthetic Diversity.</title>
        <authorList>
            <person name="Kalkreuter E."/>
            <person name="Kautsar S.A."/>
            <person name="Yang D."/>
            <person name="Bader C.D."/>
            <person name="Teijaro C.N."/>
            <person name="Fluegel L."/>
            <person name="Davis C.M."/>
            <person name="Simpson J.R."/>
            <person name="Lauterbach L."/>
            <person name="Steele A.D."/>
            <person name="Gui C."/>
            <person name="Meng S."/>
            <person name="Li G."/>
            <person name="Viehrig K."/>
            <person name="Ye F."/>
            <person name="Su P."/>
            <person name="Kiefer A.F."/>
            <person name="Nichols A."/>
            <person name="Cepeda A.J."/>
            <person name="Yan W."/>
            <person name="Fan B."/>
            <person name="Jiang Y."/>
            <person name="Adhikari A."/>
            <person name="Zheng C.-J."/>
            <person name="Schuster L."/>
            <person name="Cowan T.M."/>
            <person name="Smanski M.J."/>
            <person name="Chevrette M.G."/>
            <person name="De Carvalho L.P.S."/>
            <person name="Shen B."/>
        </authorList>
    </citation>
    <scope>NUCLEOTIDE SEQUENCE [LARGE SCALE GENOMIC DNA]</scope>
    <source>
        <strain evidence="3 4">NPDC050545</strain>
    </source>
</reference>
<comment type="caution">
    <text evidence="3">The sequence shown here is derived from an EMBL/GenBank/DDBJ whole genome shotgun (WGS) entry which is preliminary data.</text>
</comment>
<evidence type="ECO:0000313" key="3">
    <source>
        <dbReference type="EMBL" id="MFI6499568.1"/>
    </source>
</evidence>
<dbReference type="SUPFAM" id="SSF56219">
    <property type="entry name" value="DNase I-like"/>
    <property type="match status" value="1"/>
</dbReference>
<proteinExistence type="predicted"/>
<dbReference type="Proteomes" id="UP001612741">
    <property type="component" value="Unassembled WGS sequence"/>
</dbReference>
<keyword evidence="1" id="KW-0732">Signal</keyword>
<keyword evidence="3" id="KW-0378">Hydrolase</keyword>
<gene>
    <name evidence="3" type="ORF">ACIBG2_19425</name>
</gene>
<feature type="chain" id="PRO_5046638135" evidence="1">
    <location>
        <begin position="26"/>
        <end position="276"/>
    </location>
</feature>